<evidence type="ECO:0000313" key="9">
    <source>
        <dbReference type="EMBL" id="CAB5028142.1"/>
    </source>
</evidence>
<keyword evidence="2" id="KW-0472">Membrane</keyword>
<dbReference type="EMBL" id="CAESAI010000038">
    <property type="protein sequence ID" value="CAB4343165.1"/>
    <property type="molecule type" value="Genomic_DNA"/>
</dbReference>
<dbReference type="GO" id="GO:0016491">
    <property type="term" value="F:oxidoreductase activity"/>
    <property type="evidence" value="ECO:0007669"/>
    <property type="project" value="UniProtKB-KW"/>
</dbReference>
<dbReference type="AlphaFoldDB" id="A0A6J7T460"/>
<gene>
    <name evidence="6" type="ORF">UFOPK2648_01362</name>
    <name evidence="7" type="ORF">UFOPK3037_00463</name>
    <name evidence="8" type="ORF">UFOPK3278_01508</name>
    <name evidence="4" type="ORF">UFOPK3406_01208</name>
    <name evidence="5" type="ORF">UFOPK3925_01421</name>
    <name evidence="9" type="ORF">UFOPK4097_01392</name>
    <name evidence="10" type="ORF">UFOPK4301_00604</name>
</gene>
<accession>A0A6J7T460</accession>
<protein>
    <submittedName>
        <fullName evidence="10">Unannotated protein</fullName>
    </submittedName>
</protein>
<dbReference type="EMBL" id="CAFBQG010000057">
    <property type="protein sequence ID" value="CAB5048017.1"/>
    <property type="molecule type" value="Genomic_DNA"/>
</dbReference>
<evidence type="ECO:0000313" key="5">
    <source>
        <dbReference type="EMBL" id="CAB4344698.1"/>
    </source>
</evidence>
<dbReference type="InterPro" id="IPR006076">
    <property type="entry name" value="FAD-dep_OxRdtase"/>
</dbReference>
<dbReference type="InterPro" id="IPR036188">
    <property type="entry name" value="FAD/NAD-bd_sf"/>
</dbReference>
<dbReference type="PANTHER" id="PTHR13847">
    <property type="entry name" value="SARCOSINE DEHYDROGENASE-RELATED"/>
    <property type="match status" value="1"/>
</dbReference>
<dbReference type="PANTHER" id="PTHR13847:SF287">
    <property type="entry name" value="FAD-DEPENDENT OXIDOREDUCTASE DOMAIN-CONTAINING PROTEIN 1"/>
    <property type="match status" value="1"/>
</dbReference>
<keyword evidence="1" id="KW-0560">Oxidoreductase</keyword>
<dbReference type="EMBL" id="CAEZYC010000117">
    <property type="protein sequence ID" value="CAB4719700.1"/>
    <property type="molecule type" value="Genomic_DNA"/>
</dbReference>
<evidence type="ECO:0000256" key="2">
    <source>
        <dbReference type="SAM" id="Phobius"/>
    </source>
</evidence>
<keyword evidence="2" id="KW-0812">Transmembrane</keyword>
<dbReference type="PROSITE" id="PS51257">
    <property type="entry name" value="PROKAR_LIPOPROTEIN"/>
    <property type="match status" value="1"/>
</dbReference>
<dbReference type="Gene3D" id="3.50.50.60">
    <property type="entry name" value="FAD/NAD(P)-binding domain"/>
    <property type="match status" value="1"/>
</dbReference>
<dbReference type="Gene3D" id="3.30.9.10">
    <property type="entry name" value="D-Amino Acid Oxidase, subunit A, domain 2"/>
    <property type="match status" value="1"/>
</dbReference>
<evidence type="ECO:0000313" key="4">
    <source>
        <dbReference type="EMBL" id="CAB4343165.1"/>
    </source>
</evidence>
<dbReference type="GO" id="GO:0005737">
    <property type="term" value="C:cytoplasm"/>
    <property type="evidence" value="ECO:0007669"/>
    <property type="project" value="TreeGrafter"/>
</dbReference>
<feature type="domain" description="FAD dependent oxidoreductase" evidence="3">
    <location>
        <begin position="6"/>
        <end position="347"/>
    </location>
</feature>
<evidence type="ECO:0000313" key="8">
    <source>
        <dbReference type="EMBL" id="CAB4851533.1"/>
    </source>
</evidence>
<keyword evidence="2" id="KW-1133">Transmembrane helix</keyword>
<evidence type="ECO:0000313" key="10">
    <source>
        <dbReference type="EMBL" id="CAB5048017.1"/>
    </source>
</evidence>
<evidence type="ECO:0000313" key="6">
    <source>
        <dbReference type="EMBL" id="CAB4719700.1"/>
    </source>
</evidence>
<dbReference type="EMBL" id="CAESAD010000014">
    <property type="protein sequence ID" value="CAB4344698.1"/>
    <property type="molecule type" value="Genomic_DNA"/>
</dbReference>
<name>A0A6J7T460_9ZZZZ</name>
<dbReference type="EMBL" id="CAFAAO010000004">
    <property type="protein sequence ID" value="CAB4798471.1"/>
    <property type="molecule type" value="Genomic_DNA"/>
</dbReference>
<dbReference type="Pfam" id="PF01266">
    <property type="entry name" value="DAO"/>
    <property type="match status" value="1"/>
</dbReference>
<evidence type="ECO:0000313" key="7">
    <source>
        <dbReference type="EMBL" id="CAB4798471.1"/>
    </source>
</evidence>
<dbReference type="EMBL" id="CAFBIX010000120">
    <property type="protein sequence ID" value="CAB4851533.1"/>
    <property type="molecule type" value="Genomic_DNA"/>
</dbReference>
<proteinExistence type="predicted"/>
<sequence length="379" mass="41671">MTKPDRVIVIGAGIIGASCAYHLAARGQQVTVLEKFDAPAEGSTGRSFASVRGQWSDELNVTISWESIQTYRDFEKLHNIDVGYRPTGYMYLVPEKDWGTQLGYVALQQEHGVPVESISFQAAQQKTPFVQEGLGGVTWGSADGVVDPYLATTAYIAMAKTSGATFHMKTEVDEITRTENGWRVRAGDAIYEADYIVNCAGGWSNLTGQLAGFDVPVQHVRRNIYSTAPNSTPIHPMTIDLESGIFLRSEGERLLFGLARADEPAGYNTAVDWDWMETVLETAGNRFPWLLDAPLDPSGAWAGTYEVTPDHFPILGALPEEPNWINACGFSGHGVMQAPYVGKLIAEELCDGKSHTIDIEPLRINRLRDGRLRNETMVL</sequence>
<organism evidence="10">
    <name type="scientific">freshwater metagenome</name>
    <dbReference type="NCBI Taxonomy" id="449393"/>
    <lineage>
        <taxon>unclassified sequences</taxon>
        <taxon>metagenomes</taxon>
        <taxon>ecological metagenomes</taxon>
    </lineage>
</organism>
<feature type="transmembrane region" description="Helical" evidence="2">
    <location>
        <begin position="7"/>
        <end position="24"/>
    </location>
</feature>
<evidence type="ECO:0000259" key="3">
    <source>
        <dbReference type="Pfam" id="PF01266"/>
    </source>
</evidence>
<evidence type="ECO:0000256" key="1">
    <source>
        <dbReference type="ARBA" id="ARBA00023002"/>
    </source>
</evidence>
<reference evidence="10" key="1">
    <citation type="submission" date="2020-05" db="EMBL/GenBank/DDBJ databases">
        <authorList>
            <person name="Chiriac C."/>
            <person name="Salcher M."/>
            <person name="Ghai R."/>
            <person name="Kavagutti S V."/>
        </authorList>
    </citation>
    <scope>NUCLEOTIDE SEQUENCE</scope>
</reference>
<dbReference type="SUPFAM" id="SSF51905">
    <property type="entry name" value="FAD/NAD(P)-binding domain"/>
    <property type="match status" value="1"/>
</dbReference>
<dbReference type="EMBL" id="CAFBPK010000029">
    <property type="protein sequence ID" value="CAB5028142.1"/>
    <property type="molecule type" value="Genomic_DNA"/>
</dbReference>